<dbReference type="EMBL" id="QUMU01000020">
    <property type="protein sequence ID" value="REG20717.1"/>
    <property type="molecule type" value="Genomic_DNA"/>
</dbReference>
<evidence type="ECO:0000256" key="2">
    <source>
        <dbReference type="SAM" id="SignalP"/>
    </source>
</evidence>
<dbReference type="NCBIfam" id="TIGR03382">
    <property type="entry name" value="GC_trans_RRR"/>
    <property type="match status" value="1"/>
</dbReference>
<protein>
    <submittedName>
        <fullName evidence="4">Flagellar hook-length control protein FliK</fullName>
    </submittedName>
    <submittedName>
        <fullName evidence="5">Uncharacterized protein (TIGR03382 family)/MYXO-CTERM domain-containing protein</fullName>
    </submittedName>
</protein>
<dbReference type="Pfam" id="PF02494">
    <property type="entry name" value="HYR"/>
    <property type="match status" value="2"/>
</dbReference>
<evidence type="ECO:0000313" key="5">
    <source>
        <dbReference type="EMBL" id="REG20717.1"/>
    </source>
</evidence>
<accession>A0AAC8TCC5</accession>
<dbReference type="Proteomes" id="UP000035579">
    <property type="component" value="Chromosome"/>
</dbReference>
<dbReference type="InterPro" id="IPR003410">
    <property type="entry name" value="HYR_dom"/>
</dbReference>
<dbReference type="KEGG" id="age:AA314_02299"/>
<proteinExistence type="predicted"/>
<keyword evidence="1" id="KW-0677">Repeat</keyword>
<dbReference type="PANTHER" id="PTHR24273:SF32">
    <property type="entry name" value="HYALIN"/>
    <property type="match status" value="1"/>
</dbReference>
<feature type="signal peptide" evidence="2">
    <location>
        <begin position="1"/>
        <end position="26"/>
    </location>
</feature>
<reference evidence="4 6" key="1">
    <citation type="submission" date="2015-05" db="EMBL/GenBank/DDBJ databases">
        <title>Genome assembly of Archangium gephyra DSM 2261.</title>
        <authorList>
            <person name="Sharma G."/>
            <person name="Subramanian S."/>
        </authorList>
    </citation>
    <scope>NUCLEOTIDE SEQUENCE [LARGE SCALE GENOMIC DNA]</scope>
    <source>
        <strain evidence="4 6">DSM 2261</strain>
    </source>
</reference>
<sequence length="674" mass="69019">MAHRSMDCSWLLALALAGGSYLPAQAQATPAPGCRPATLIKDVSEGDTGSSPAFIQAFQRIGSTLYFSANGAPAGESSDIELWKSDGTAAGTMRVENINRLGDSIPDLLTDLNGTLLFTADDGTRGVELWKSDGTAAGTVMVREIGEGLESGGTSQIVTMGGKAYFTATNHTYGRELWVSDGTFAGTRLVKDINPTPPPRSSGPAAGTLRVAGSTLYFLADDATHGTELWKSDGTEAGTQLVKDVVAGAGSVSTSELTVVGTTVFFTANTSGLVNDLWKSDGTEAGTVRVKDINAVSKSGSPESLVAVGGKLFFRLDTEDARSELWVSDGTDAGTVRVKNIRGVEEGVEEGSLPENLTGVGGTLYFTANDGSSGLELWKSDGTEAGTVRVKDISPGVESTILKQLTAAGSVLFFVVGEGTDSKLWLSDGTEAGTREVENLAATNPQSLTFTGGTLYLSAEDATHGREPYAVVPTIPLDCTPPAITCPANVTVEATGRSGATVSYSPATATDDGAVAPTVSYSQASGTAFPVKENEVTATATDAAGNTNTCAFKVTVKDSAPPSLLCPADVETTATSNAGAVVNYPAAQATDNVSDVTLTYSTASGATFPVGNNRVEVSAADASGNRVSCSFTVKVAAAGGNSGCGCTSGLTPDAAWLLLGTLAPLLARRRRSTP</sequence>
<dbReference type="AlphaFoldDB" id="A0AAC8TCC5"/>
<keyword evidence="7" id="KW-1185">Reference proteome</keyword>
<feature type="chain" id="PRO_5042005711" evidence="2">
    <location>
        <begin position="27"/>
        <end position="674"/>
    </location>
</feature>
<evidence type="ECO:0000313" key="7">
    <source>
        <dbReference type="Proteomes" id="UP000256345"/>
    </source>
</evidence>
<dbReference type="NCBIfam" id="TIGR04534">
    <property type="entry name" value="ELWxxDGT_rpt"/>
    <property type="match status" value="2"/>
</dbReference>
<feature type="domain" description="HYR" evidence="3">
    <location>
        <begin position="559"/>
        <end position="637"/>
    </location>
</feature>
<dbReference type="InterPro" id="IPR030916">
    <property type="entry name" value="ELWxxDGT_rpt"/>
</dbReference>
<dbReference type="InterPro" id="IPR017756">
    <property type="entry name" value="TM_Gly-Cys-Arg_CS"/>
</dbReference>
<dbReference type="RefSeq" id="WP_169800663.1">
    <property type="nucleotide sequence ID" value="NZ_CP011509.1"/>
</dbReference>
<evidence type="ECO:0000313" key="4">
    <source>
        <dbReference type="EMBL" id="AKJ00673.1"/>
    </source>
</evidence>
<evidence type="ECO:0000259" key="3">
    <source>
        <dbReference type="PROSITE" id="PS50825"/>
    </source>
</evidence>
<keyword evidence="2" id="KW-0732">Signal</keyword>
<gene>
    <name evidence="4" type="ORF">AA314_02299</name>
    <name evidence="5" type="ORF">ATI61_12073</name>
</gene>
<dbReference type="PANTHER" id="PTHR24273">
    <property type="entry name" value="FI04643P-RELATED"/>
    <property type="match status" value="1"/>
</dbReference>
<evidence type="ECO:0000313" key="6">
    <source>
        <dbReference type="Proteomes" id="UP000035579"/>
    </source>
</evidence>
<keyword evidence="4" id="KW-0282">Flagellum</keyword>
<feature type="domain" description="HYR" evidence="3">
    <location>
        <begin position="477"/>
        <end position="558"/>
    </location>
</feature>
<evidence type="ECO:0000256" key="1">
    <source>
        <dbReference type="ARBA" id="ARBA00022737"/>
    </source>
</evidence>
<reference evidence="5 7" key="2">
    <citation type="submission" date="2018-08" db="EMBL/GenBank/DDBJ databases">
        <title>Genomic Encyclopedia of Archaeal and Bacterial Type Strains, Phase II (KMG-II): from individual species to whole genera.</title>
        <authorList>
            <person name="Goeker M."/>
        </authorList>
    </citation>
    <scope>NUCLEOTIDE SEQUENCE [LARGE SCALE GENOMIC DNA]</scope>
    <source>
        <strain evidence="5 7">DSM 2261</strain>
    </source>
</reference>
<dbReference type="NCBIfam" id="TIGR03901">
    <property type="entry name" value="MYXO-CTERM"/>
    <property type="match status" value="1"/>
</dbReference>
<name>A0AAC8TCC5_9BACT</name>
<dbReference type="EMBL" id="CP011509">
    <property type="protein sequence ID" value="AKJ00673.1"/>
    <property type="molecule type" value="Genomic_DNA"/>
</dbReference>
<keyword evidence="4" id="KW-0969">Cilium</keyword>
<dbReference type="Proteomes" id="UP000256345">
    <property type="component" value="Unassembled WGS sequence"/>
</dbReference>
<organism evidence="4 6">
    <name type="scientific">Archangium gephyra</name>
    <dbReference type="NCBI Taxonomy" id="48"/>
    <lineage>
        <taxon>Bacteria</taxon>
        <taxon>Pseudomonadati</taxon>
        <taxon>Myxococcota</taxon>
        <taxon>Myxococcia</taxon>
        <taxon>Myxococcales</taxon>
        <taxon>Cystobacterineae</taxon>
        <taxon>Archangiaceae</taxon>
        <taxon>Archangium</taxon>
    </lineage>
</organism>
<dbReference type="InterPro" id="IPR024038">
    <property type="entry name" value="MYXO-CTERM"/>
</dbReference>
<keyword evidence="4" id="KW-0966">Cell projection</keyword>
<dbReference type="PROSITE" id="PS50825">
    <property type="entry name" value="HYR"/>
    <property type="match status" value="2"/>
</dbReference>